<evidence type="ECO:0000256" key="3">
    <source>
        <dbReference type="ARBA" id="ARBA00022692"/>
    </source>
</evidence>
<dbReference type="RefSeq" id="WP_344418241.1">
    <property type="nucleotide sequence ID" value="NZ_BAAAQK010000009.1"/>
</dbReference>
<dbReference type="CDD" id="cd06581">
    <property type="entry name" value="TM_PBP1_LivM_like"/>
    <property type="match status" value="1"/>
</dbReference>
<keyword evidence="2" id="KW-1003">Cell membrane</keyword>
<keyword evidence="5 7" id="KW-0472">Membrane</keyword>
<evidence type="ECO:0000256" key="6">
    <source>
        <dbReference type="SAM" id="MobiDB-lite"/>
    </source>
</evidence>
<accession>A0ABN2N5Z5</accession>
<feature type="transmembrane region" description="Helical" evidence="7">
    <location>
        <begin position="32"/>
        <end position="54"/>
    </location>
</feature>
<feature type="transmembrane region" description="Helical" evidence="7">
    <location>
        <begin position="127"/>
        <end position="144"/>
    </location>
</feature>
<proteinExistence type="predicted"/>
<evidence type="ECO:0000256" key="4">
    <source>
        <dbReference type="ARBA" id="ARBA00022989"/>
    </source>
</evidence>
<feature type="transmembrane region" description="Helical" evidence="7">
    <location>
        <begin position="250"/>
        <end position="272"/>
    </location>
</feature>
<evidence type="ECO:0000256" key="7">
    <source>
        <dbReference type="SAM" id="Phobius"/>
    </source>
</evidence>
<dbReference type="PANTHER" id="PTHR30482">
    <property type="entry name" value="HIGH-AFFINITY BRANCHED-CHAIN AMINO ACID TRANSPORT SYSTEM PERMEASE"/>
    <property type="match status" value="1"/>
</dbReference>
<feature type="transmembrane region" description="Helical" evidence="7">
    <location>
        <begin position="60"/>
        <end position="81"/>
    </location>
</feature>
<name>A0ABN2N5Z5_9PSEU</name>
<feature type="compositionally biased region" description="Low complexity" evidence="6">
    <location>
        <begin position="285"/>
        <end position="302"/>
    </location>
</feature>
<evidence type="ECO:0000256" key="2">
    <source>
        <dbReference type="ARBA" id="ARBA00022475"/>
    </source>
</evidence>
<evidence type="ECO:0000256" key="1">
    <source>
        <dbReference type="ARBA" id="ARBA00004651"/>
    </source>
</evidence>
<protein>
    <submittedName>
        <fullName evidence="8">Branched-chain amino acid ABC transporter permease</fullName>
    </submittedName>
</protein>
<feature type="transmembrane region" description="Helical" evidence="7">
    <location>
        <begin position="199"/>
        <end position="218"/>
    </location>
</feature>
<feature type="region of interest" description="Disordered" evidence="6">
    <location>
        <begin position="280"/>
        <end position="313"/>
    </location>
</feature>
<feature type="compositionally biased region" description="Basic and acidic residues" evidence="6">
    <location>
        <begin position="304"/>
        <end position="313"/>
    </location>
</feature>
<dbReference type="PANTHER" id="PTHR30482:SF20">
    <property type="entry name" value="HIGH-AFFINITY BRANCHED-CHAIN AMINO ACID TRANSPORT SYSTEM PERMEASE PROTEIN LIVM"/>
    <property type="match status" value="1"/>
</dbReference>
<keyword evidence="9" id="KW-1185">Reference proteome</keyword>
<feature type="transmembrane region" description="Helical" evidence="7">
    <location>
        <begin position="88"/>
        <end position="107"/>
    </location>
</feature>
<feature type="transmembrane region" description="Helical" evidence="7">
    <location>
        <begin position="6"/>
        <end position="25"/>
    </location>
</feature>
<dbReference type="InterPro" id="IPR001851">
    <property type="entry name" value="ABC_transp_permease"/>
</dbReference>
<comment type="subcellular location">
    <subcellularLocation>
        <location evidence="1">Cell membrane</location>
        <topology evidence="1">Multi-pass membrane protein</topology>
    </subcellularLocation>
</comment>
<keyword evidence="4 7" id="KW-1133">Transmembrane helix</keyword>
<evidence type="ECO:0000313" key="8">
    <source>
        <dbReference type="EMBL" id="GAA1853440.1"/>
    </source>
</evidence>
<feature type="transmembrane region" description="Helical" evidence="7">
    <location>
        <begin position="175"/>
        <end position="193"/>
    </location>
</feature>
<feature type="transmembrane region" description="Helical" evidence="7">
    <location>
        <begin position="225"/>
        <end position="244"/>
    </location>
</feature>
<dbReference type="EMBL" id="BAAAQK010000009">
    <property type="protein sequence ID" value="GAA1853440.1"/>
    <property type="molecule type" value="Genomic_DNA"/>
</dbReference>
<organism evidence="8 9">
    <name type="scientific">Pseudonocardia ailaonensis</name>
    <dbReference type="NCBI Taxonomy" id="367279"/>
    <lineage>
        <taxon>Bacteria</taxon>
        <taxon>Bacillati</taxon>
        <taxon>Actinomycetota</taxon>
        <taxon>Actinomycetes</taxon>
        <taxon>Pseudonocardiales</taxon>
        <taxon>Pseudonocardiaceae</taxon>
        <taxon>Pseudonocardia</taxon>
    </lineage>
</organism>
<comment type="caution">
    <text evidence="8">The sequence shown here is derived from an EMBL/GenBank/DDBJ whole genome shotgun (WGS) entry which is preliminary data.</text>
</comment>
<dbReference type="InterPro" id="IPR043428">
    <property type="entry name" value="LivM-like"/>
</dbReference>
<dbReference type="Proteomes" id="UP001500449">
    <property type="component" value="Unassembled WGS sequence"/>
</dbReference>
<evidence type="ECO:0000313" key="9">
    <source>
        <dbReference type="Proteomes" id="UP001500449"/>
    </source>
</evidence>
<gene>
    <name evidence="8" type="ORF">GCM10009836_36900</name>
</gene>
<evidence type="ECO:0000256" key="5">
    <source>
        <dbReference type="ARBA" id="ARBA00023136"/>
    </source>
</evidence>
<keyword evidence="3 7" id="KW-0812">Transmembrane</keyword>
<reference evidence="8 9" key="1">
    <citation type="journal article" date="2019" name="Int. J. Syst. Evol. Microbiol.">
        <title>The Global Catalogue of Microorganisms (GCM) 10K type strain sequencing project: providing services to taxonomists for standard genome sequencing and annotation.</title>
        <authorList>
            <consortium name="The Broad Institute Genomics Platform"/>
            <consortium name="The Broad Institute Genome Sequencing Center for Infectious Disease"/>
            <person name="Wu L."/>
            <person name="Ma J."/>
        </authorList>
    </citation>
    <scope>NUCLEOTIDE SEQUENCE [LARGE SCALE GENOMIC DNA]</scope>
    <source>
        <strain evidence="8 9">JCM 16009</strain>
    </source>
</reference>
<sequence>MTDFFASNLTLIQATFVGFALALSIQVPLRLGVFSLAGAGAFGLSAYATALLVLKADMPALPALAVSVVGSTLVVLLLGLVVYRLSGIYLAMATVAFDLIVGVVALNGDPLTGGSTGLYGVLTDFDVVQMIVLLVVVVVVLAATERGRTGRRVDAVREDPELAASLGVNVRRYRLSGFAAGGALGALAGGMAVLTRSAISPPDVGFSLIVLALTMIVVGGTRSWAGALIGAVLFTWLPTLLTAIGEWQDLVYGVIVTLAAIFLPRGIHGVVLDAVRRSRRRPPDADGASAADGGPDVPATEATEADRAAEAFR</sequence>
<dbReference type="Pfam" id="PF02653">
    <property type="entry name" value="BPD_transp_2"/>
    <property type="match status" value="1"/>
</dbReference>